<evidence type="ECO:0000259" key="11">
    <source>
        <dbReference type="Pfam" id="PF03033"/>
    </source>
</evidence>
<comment type="similarity">
    <text evidence="10">Belongs to the glycosyltransferase 28 family. MurG subfamily.</text>
</comment>
<feature type="binding site" evidence="10">
    <location>
        <position position="181"/>
    </location>
    <ligand>
        <name>UDP-N-acetyl-alpha-D-glucosamine</name>
        <dbReference type="ChEBI" id="CHEBI:57705"/>
    </ligand>
</feature>
<keyword evidence="1 10" id="KW-1003">Cell membrane</keyword>
<dbReference type="GO" id="GO:0008360">
    <property type="term" value="P:regulation of cell shape"/>
    <property type="evidence" value="ECO:0007669"/>
    <property type="project" value="UniProtKB-KW"/>
</dbReference>
<dbReference type="UniPathway" id="UPA00219"/>
<feature type="domain" description="Glycosyl transferase family 28 C-terminal" evidence="12">
    <location>
        <begin position="175"/>
        <end position="329"/>
    </location>
</feature>
<dbReference type="EC" id="2.4.1.227" evidence="10"/>
<keyword evidence="9 10" id="KW-0961">Cell wall biogenesis/degradation</keyword>
<keyword evidence="4 10" id="KW-0808">Transferase</keyword>
<dbReference type="GO" id="GO:0051301">
    <property type="term" value="P:cell division"/>
    <property type="evidence" value="ECO:0007669"/>
    <property type="project" value="UniProtKB-KW"/>
</dbReference>
<evidence type="ECO:0000256" key="3">
    <source>
        <dbReference type="ARBA" id="ARBA00022676"/>
    </source>
</evidence>
<dbReference type="PANTHER" id="PTHR21015">
    <property type="entry name" value="UDP-N-ACETYLGLUCOSAMINE--N-ACETYLMURAMYL-(PENTAPEPTIDE) PYROPHOSPHORYL-UNDECAPRENOL N-ACETYLGLUCOSAMINE TRANSFERASE 1"/>
    <property type="match status" value="1"/>
</dbReference>
<feature type="domain" description="Glycosyltransferase family 28 N-terminal" evidence="11">
    <location>
        <begin position="1"/>
        <end position="135"/>
    </location>
</feature>
<feature type="binding site" evidence="10">
    <location>
        <position position="153"/>
    </location>
    <ligand>
        <name>UDP-N-acetyl-alpha-D-glucosamine</name>
        <dbReference type="ChEBI" id="CHEBI:57705"/>
    </ligand>
</feature>
<feature type="binding site" evidence="10">
    <location>
        <position position="117"/>
    </location>
    <ligand>
        <name>UDP-N-acetyl-alpha-D-glucosamine</name>
        <dbReference type="ChEBI" id="CHEBI:57705"/>
    </ligand>
</feature>
<dbReference type="SUPFAM" id="SSF53756">
    <property type="entry name" value="UDP-Glycosyltransferase/glycogen phosphorylase"/>
    <property type="match status" value="1"/>
</dbReference>
<comment type="function">
    <text evidence="10">Cell wall formation. Catalyzes the transfer of a GlcNAc subunit on undecaprenyl-pyrophosphoryl-MurNAc-pentapeptide (lipid intermediate I) to form undecaprenyl-pyrophosphoryl-MurNAc-(pentapeptide)GlcNAc (lipid intermediate II).</text>
</comment>
<evidence type="ECO:0000256" key="10">
    <source>
        <dbReference type="HAMAP-Rule" id="MF_00033"/>
    </source>
</evidence>
<evidence type="ECO:0000256" key="2">
    <source>
        <dbReference type="ARBA" id="ARBA00022618"/>
    </source>
</evidence>
<proteinExistence type="inferred from homology"/>
<evidence type="ECO:0000259" key="12">
    <source>
        <dbReference type="Pfam" id="PF04101"/>
    </source>
</evidence>
<evidence type="ECO:0000256" key="6">
    <source>
        <dbReference type="ARBA" id="ARBA00022984"/>
    </source>
</evidence>
<dbReference type="Gene3D" id="3.40.50.2000">
    <property type="entry name" value="Glycogen Phosphorylase B"/>
    <property type="match status" value="2"/>
</dbReference>
<evidence type="ECO:0000256" key="7">
    <source>
        <dbReference type="ARBA" id="ARBA00023136"/>
    </source>
</evidence>
<dbReference type="GO" id="GO:0050511">
    <property type="term" value="F:undecaprenyldiphospho-muramoylpentapeptide beta-N-acetylglucosaminyltransferase activity"/>
    <property type="evidence" value="ECO:0007669"/>
    <property type="project" value="UniProtKB-UniRule"/>
</dbReference>
<dbReference type="InterPro" id="IPR006009">
    <property type="entry name" value="GlcNAc_MurG"/>
</dbReference>
<dbReference type="AlphaFoldDB" id="A0A809RU71"/>
<protein>
    <recommendedName>
        <fullName evidence="10">UDP-N-acetylglucosamine--N-acetylmuramyl-(pentapeptide) pyrophosphoryl-undecaprenol N-acetylglucosamine transferase</fullName>
        <ecNumber evidence="10">2.4.1.227</ecNumber>
    </recommendedName>
    <alternativeName>
        <fullName evidence="10">Undecaprenyl-PP-MurNAc-pentapeptide-UDPGlcNAc GlcNAc transferase</fullName>
    </alternativeName>
</protein>
<feature type="binding site" evidence="10">
    <location>
        <begin position="254"/>
        <end position="259"/>
    </location>
    <ligand>
        <name>UDP-N-acetyl-alpha-D-glucosamine</name>
        <dbReference type="ChEBI" id="CHEBI:57705"/>
    </ligand>
</feature>
<feature type="binding site" evidence="10">
    <location>
        <begin position="5"/>
        <end position="7"/>
    </location>
    <ligand>
        <name>UDP-N-acetyl-alpha-D-glucosamine</name>
        <dbReference type="ChEBI" id="CHEBI:57705"/>
    </ligand>
</feature>
<dbReference type="Proteomes" id="UP000662914">
    <property type="component" value="Chromosome"/>
</dbReference>
<dbReference type="InterPro" id="IPR004276">
    <property type="entry name" value="GlycoTrans_28_N"/>
</dbReference>
<organism evidence="13 14">
    <name type="scientific">Candidatus Desulfobacillus denitrificans</name>
    <dbReference type="NCBI Taxonomy" id="2608985"/>
    <lineage>
        <taxon>Bacteria</taxon>
        <taxon>Pseudomonadati</taxon>
        <taxon>Pseudomonadota</taxon>
        <taxon>Betaproteobacteria</taxon>
        <taxon>Candidatus Desulfobacillus</taxon>
    </lineage>
</organism>
<evidence type="ECO:0000313" key="14">
    <source>
        <dbReference type="Proteomes" id="UP000662914"/>
    </source>
</evidence>
<name>A0A809RU71_9PROT</name>
<sequence>MAGGTGGHVFPGLAVADFLHERGWRVVWMGNPDGMEAKLVPTRGYEMAWVRFAALRGKGLSRKLLLPLNLLRAFWQAQRQLSRVRPNVVLGMGGYVTFPGGMMAALCGRPLVVHEQNSVAGLANRVLAGVADRVLGGFPGVLKKGEWTGNPVRAEIAALPRPAQRYAGRSGRLEVLVVGGSLGAQALNDAVPRALTLIPEAERPRVTHQSGAKQIDALRAAYAAAGVEAVLLPFIDDMAARYAAADLVICRAGALTVAELSAAGVASVLVPFPFAVDDHQTGNARFLSDAGAAILLPQTELAPERLAALLRELTREQLAAMADKARALAKPEATRAVAEACMGVAK</sequence>
<keyword evidence="2 10" id="KW-0132">Cell division</keyword>
<dbReference type="NCBIfam" id="TIGR01133">
    <property type="entry name" value="murG"/>
    <property type="match status" value="1"/>
</dbReference>
<dbReference type="PANTHER" id="PTHR21015:SF22">
    <property type="entry name" value="GLYCOSYLTRANSFERASE"/>
    <property type="match status" value="1"/>
</dbReference>
<feature type="binding site" evidence="10">
    <location>
        <position position="235"/>
    </location>
    <ligand>
        <name>UDP-N-acetyl-alpha-D-glucosamine</name>
        <dbReference type="ChEBI" id="CHEBI:57705"/>
    </ligand>
</feature>
<keyword evidence="5 10" id="KW-0133">Cell shape</keyword>
<keyword evidence="3 10" id="KW-0328">Glycosyltransferase</keyword>
<comment type="subcellular location">
    <subcellularLocation>
        <location evidence="10">Cell membrane</location>
        <topology evidence="10">Peripheral membrane protein</topology>
        <orientation evidence="10">Cytoplasmic side</orientation>
    </subcellularLocation>
</comment>
<gene>
    <name evidence="10" type="primary">murG</name>
    <name evidence="13" type="ORF">DSYM_06560</name>
</gene>
<dbReference type="HAMAP" id="MF_00033">
    <property type="entry name" value="MurG"/>
    <property type="match status" value="1"/>
</dbReference>
<evidence type="ECO:0000256" key="5">
    <source>
        <dbReference type="ARBA" id="ARBA00022960"/>
    </source>
</evidence>
<dbReference type="GO" id="GO:0009252">
    <property type="term" value="P:peptidoglycan biosynthetic process"/>
    <property type="evidence" value="ECO:0007669"/>
    <property type="project" value="UniProtKB-UniRule"/>
</dbReference>
<keyword evidence="7 10" id="KW-0472">Membrane</keyword>
<evidence type="ECO:0000256" key="1">
    <source>
        <dbReference type="ARBA" id="ARBA00022475"/>
    </source>
</evidence>
<evidence type="ECO:0000313" key="13">
    <source>
        <dbReference type="EMBL" id="BBO19957.1"/>
    </source>
</evidence>
<keyword evidence="8 10" id="KW-0131">Cell cycle</keyword>
<evidence type="ECO:0000256" key="4">
    <source>
        <dbReference type="ARBA" id="ARBA00022679"/>
    </source>
</evidence>
<comment type="pathway">
    <text evidence="10">Cell wall biogenesis; peptidoglycan biosynthesis.</text>
</comment>
<accession>A0A809RU71</accession>
<dbReference type="Pfam" id="PF04101">
    <property type="entry name" value="Glyco_tran_28_C"/>
    <property type="match status" value="1"/>
</dbReference>
<feature type="binding site" evidence="10">
    <location>
        <position position="280"/>
    </location>
    <ligand>
        <name>UDP-N-acetyl-alpha-D-glucosamine</name>
        <dbReference type="ChEBI" id="CHEBI:57705"/>
    </ligand>
</feature>
<dbReference type="CDD" id="cd03785">
    <property type="entry name" value="GT28_MurG"/>
    <property type="match status" value="1"/>
</dbReference>
<dbReference type="InterPro" id="IPR007235">
    <property type="entry name" value="Glyco_trans_28_C"/>
</dbReference>
<evidence type="ECO:0000256" key="8">
    <source>
        <dbReference type="ARBA" id="ARBA00023306"/>
    </source>
</evidence>
<dbReference type="EMBL" id="AP021857">
    <property type="protein sequence ID" value="BBO19957.1"/>
    <property type="molecule type" value="Genomic_DNA"/>
</dbReference>
<dbReference type="GO" id="GO:0005886">
    <property type="term" value="C:plasma membrane"/>
    <property type="evidence" value="ECO:0007669"/>
    <property type="project" value="UniProtKB-SubCell"/>
</dbReference>
<reference evidence="13" key="1">
    <citation type="journal article" name="DNA Res.">
        <title>The physiological potential of anammox bacteria as revealed by their core genome structure.</title>
        <authorList>
            <person name="Okubo T."/>
            <person name="Toyoda A."/>
            <person name="Fukuhara K."/>
            <person name="Uchiyama I."/>
            <person name="Harigaya Y."/>
            <person name="Kuroiwa M."/>
            <person name="Suzuki T."/>
            <person name="Murakami Y."/>
            <person name="Suwa Y."/>
            <person name="Takami H."/>
        </authorList>
    </citation>
    <scope>NUCLEOTIDE SEQUENCE</scope>
    <source>
        <strain evidence="13">317325-3</strain>
    </source>
</reference>
<evidence type="ECO:0000256" key="9">
    <source>
        <dbReference type="ARBA" id="ARBA00023316"/>
    </source>
</evidence>
<comment type="catalytic activity">
    <reaction evidence="10">
        <text>di-trans,octa-cis-undecaprenyl diphospho-N-acetyl-alpha-D-muramoyl-L-alanyl-D-glutamyl-meso-2,6-diaminopimeloyl-D-alanyl-D-alanine + UDP-N-acetyl-alpha-D-glucosamine = di-trans,octa-cis-undecaprenyl diphospho-[N-acetyl-alpha-D-glucosaminyl-(1-&gt;4)]-N-acetyl-alpha-D-muramoyl-L-alanyl-D-glutamyl-meso-2,6-diaminopimeloyl-D-alanyl-D-alanine + UDP + H(+)</text>
        <dbReference type="Rhea" id="RHEA:31227"/>
        <dbReference type="ChEBI" id="CHEBI:15378"/>
        <dbReference type="ChEBI" id="CHEBI:57705"/>
        <dbReference type="ChEBI" id="CHEBI:58223"/>
        <dbReference type="ChEBI" id="CHEBI:61387"/>
        <dbReference type="ChEBI" id="CHEBI:61388"/>
        <dbReference type="EC" id="2.4.1.227"/>
    </reaction>
</comment>
<dbReference type="Pfam" id="PF03033">
    <property type="entry name" value="Glyco_transf_28"/>
    <property type="match status" value="1"/>
</dbReference>
<keyword evidence="6 10" id="KW-0573">Peptidoglycan synthesis</keyword>
<dbReference type="KEGG" id="ddz:DSYM_06560"/>
<dbReference type="GO" id="GO:0071555">
    <property type="term" value="P:cell wall organization"/>
    <property type="evidence" value="ECO:0007669"/>
    <property type="project" value="UniProtKB-KW"/>
</dbReference>
<dbReference type="GO" id="GO:0005975">
    <property type="term" value="P:carbohydrate metabolic process"/>
    <property type="evidence" value="ECO:0007669"/>
    <property type="project" value="InterPro"/>
</dbReference>